<evidence type="ECO:0000256" key="1">
    <source>
        <dbReference type="ARBA" id="ARBA00004141"/>
    </source>
</evidence>
<keyword evidence="9" id="KW-1185">Reference proteome</keyword>
<comment type="subcellular location">
    <subcellularLocation>
        <location evidence="1">Membrane</location>
        <topology evidence="1">Multi-pass membrane protein</topology>
    </subcellularLocation>
</comment>
<feature type="transmembrane region" description="Helical" evidence="6">
    <location>
        <begin position="185"/>
        <end position="209"/>
    </location>
</feature>
<evidence type="ECO:0000313" key="9">
    <source>
        <dbReference type="Proteomes" id="UP000242638"/>
    </source>
</evidence>
<feature type="transmembrane region" description="Helical" evidence="6">
    <location>
        <begin position="151"/>
        <end position="173"/>
    </location>
</feature>
<dbReference type="GeneTree" id="ENSGT01010000222313"/>
<dbReference type="Bgee" id="ENSPREG00000009182">
    <property type="expression patterns" value="Expressed in caudal fin and 1 other cell type or tissue"/>
</dbReference>
<dbReference type="GO" id="GO:0055088">
    <property type="term" value="P:lipid homeostasis"/>
    <property type="evidence" value="ECO:0007669"/>
    <property type="project" value="TreeGrafter"/>
</dbReference>
<feature type="transmembrane region" description="Helical" evidence="6">
    <location>
        <begin position="229"/>
        <end position="247"/>
    </location>
</feature>
<evidence type="ECO:0000256" key="6">
    <source>
        <dbReference type="SAM" id="Phobius"/>
    </source>
</evidence>
<evidence type="ECO:0000256" key="2">
    <source>
        <dbReference type="ARBA" id="ARBA00022692"/>
    </source>
</evidence>
<dbReference type="InterPro" id="IPR006634">
    <property type="entry name" value="TLC-dom"/>
</dbReference>
<dbReference type="SMART" id="SM00724">
    <property type="entry name" value="TLC"/>
    <property type="match status" value="1"/>
</dbReference>
<dbReference type="GO" id="GO:0005783">
    <property type="term" value="C:endoplasmic reticulum"/>
    <property type="evidence" value="ECO:0007669"/>
    <property type="project" value="TreeGrafter"/>
</dbReference>
<feature type="domain" description="TLC" evidence="7">
    <location>
        <begin position="33"/>
        <end position="255"/>
    </location>
</feature>
<reference evidence="9" key="1">
    <citation type="submission" date="2013-11" db="EMBL/GenBank/DDBJ databases">
        <title>The genomic landscape of the Guanapo guppy.</title>
        <authorList>
            <person name="Kuenstner A."/>
            <person name="Dreyer C."/>
        </authorList>
    </citation>
    <scope>NUCLEOTIDE SEQUENCE</scope>
    <source>
        <strain evidence="9">Guanapo</strain>
    </source>
</reference>
<dbReference type="Ensembl" id="ENSPRET00000013624.1">
    <property type="protein sequence ID" value="ENSPREP00000013486.1"/>
    <property type="gene ID" value="ENSPREG00000009182.1"/>
</dbReference>
<dbReference type="PANTHER" id="PTHR13439:SF20">
    <property type="entry name" value="TLC DOMAIN-CONTAINING PROTEIN 3A"/>
    <property type="match status" value="1"/>
</dbReference>
<evidence type="ECO:0000256" key="4">
    <source>
        <dbReference type="ARBA" id="ARBA00023136"/>
    </source>
</evidence>
<keyword evidence="2 5" id="KW-0812">Transmembrane</keyword>
<dbReference type="Pfam" id="PF03798">
    <property type="entry name" value="TRAM_LAG1_CLN8"/>
    <property type="match status" value="1"/>
</dbReference>
<dbReference type="AlphaFoldDB" id="A0A3P9NV89"/>
<name>A0A3P9NV89_POERE</name>
<dbReference type="OMA" id="FGAPYMA"/>
<keyword evidence="4 5" id="KW-0472">Membrane</keyword>
<evidence type="ECO:0000259" key="7">
    <source>
        <dbReference type="PROSITE" id="PS50922"/>
    </source>
</evidence>
<dbReference type="PROSITE" id="PS50922">
    <property type="entry name" value="TLC"/>
    <property type="match status" value="1"/>
</dbReference>
<accession>A0A3P9NV89</accession>
<feature type="transmembrane region" description="Helical" evidence="6">
    <location>
        <begin position="124"/>
        <end position="145"/>
    </location>
</feature>
<reference evidence="8" key="3">
    <citation type="submission" date="2025-09" db="UniProtKB">
        <authorList>
            <consortium name="Ensembl"/>
        </authorList>
    </citation>
    <scope>IDENTIFICATION</scope>
    <source>
        <strain evidence="8">Guanapo</strain>
    </source>
</reference>
<evidence type="ECO:0000313" key="8">
    <source>
        <dbReference type="Ensembl" id="ENSPREP00000013486.1"/>
    </source>
</evidence>
<dbReference type="PANTHER" id="PTHR13439">
    <property type="entry name" value="CT120 PROTEIN"/>
    <property type="match status" value="1"/>
</dbReference>
<sequence length="314" mass="35637">MLAALVCGAAVFPGLFFGFRKILKHTRTQWSEADVTVVSERLLSAVHGSLATAAGVTVVSSCRDVMTDSHWLVNSFVLFGVPYMVFDIYAMYLSHFHTERSRAGSKAPSGHSLQTVRAFLRKDWMLVLHHAALVFIFTPITLFFRRGLGDFFIGCMFITELSTPFVSIGKILIQLRLDGTKLHKINGLIVLLSFFTCRILLFPFMYWMYGRQFGIPLHRVAFHLPLHCNVGNLVLLAPQVYWFILLLRKAQRLYLRQRRPQVVCDGGEEVACVVALRVAAAVWESRHDGLVVAEDLQAAQEQRLRLASWHHHLE</sequence>
<keyword evidence="3 6" id="KW-1133">Transmembrane helix</keyword>
<reference evidence="8" key="2">
    <citation type="submission" date="2025-08" db="UniProtKB">
        <authorList>
            <consortium name="Ensembl"/>
        </authorList>
    </citation>
    <scope>IDENTIFICATION</scope>
    <source>
        <strain evidence="8">Guanapo</strain>
    </source>
</reference>
<feature type="transmembrane region" description="Helical" evidence="6">
    <location>
        <begin position="71"/>
        <end position="92"/>
    </location>
</feature>
<evidence type="ECO:0000256" key="3">
    <source>
        <dbReference type="ARBA" id="ARBA00022989"/>
    </source>
</evidence>
<dbReference type="InterPro" id="IPR050846">
    <property type="entry name" value="TLCD"/>
</dbReference>
<evidence type="ECO:0000256" key="5">
    <source>
        <dbReference type="PROSITE-ProRule" id="PRU00205"/>
    </source>
</evidence>
<proteinExistence type="predicted"/>
<dbReference type="Proteomes" id="UP000242638">
    <property type="component" value="Unassembled WGS sequence"/>
</dbReference>
<protein>
    <submittedName>
        <fullName evidence="8">Protein FAM57A</fullName>
    </submittedName>
</protein>
<organism evidence="8 9">
    <name type="scientific">Poecilia reticulata</name>
    <name type="common">Guppy</name>
    <name type="synonym">Acanthophacelus reticulatus</name>
    <dbReference type="NCBI Taxonomy" id="8081"/>
    <lineage>
        <taxon>Eukaryota</taxon>
        <taxon>Metazoa</taxon>
        <taxon>Chordata</taxon>
        <taxon>Craniata</taxon>
        <taxon>Vertebrata</taxon>
        <taxon>Euteleostomi</taxon>
        <taxon>Actinopterygii</taxon>
        <taxon>Neopterygii</taxon>
        <taxon>Teleostei</taxon>
        <taxon>Neoteleostei</taxon>
        <taxon>Acanthomorphata</taxon>
        <taxon>Ovalentaria</taxon>
        <taxon>Atherinomorphae</taxon>
        <taxon>Cyprinodontiformes</taxon>
        <taxon>Poeciliidae</taxon>
        <taxon>Poeciliinae</taxon>
        <taxon>Poecilia</taxon>
    </lineage>
</organism>
<dbReference type="GO" id="GO:0016020">
    <property type="term" value="C:membrane"/>
    <property type="evidence" value="ECO:0007669"/>
    <property type="project" value="UniProtKB-SubCell"/>
</dbReference>